<dbReference type="Proteomes" id="UP000219621">
    <property type="component" value="Unassembled WGS sequence"/>
</dbReference>
<organism evidence="1 2">
    <name type="scientific">Caenispirillum bisanense</name>
    <dbReference type="NCBI Taxonomy" id="414052"/>
    <lineage>
        <taxon>Bacteria</taxon>
        <taxon>Pseudomonadati</taxon>
        <taxon>Pseudomonadota</taxon>
        <taxon>Alphaproteobacteria</taxon>
        <taxon>Rhodospirillales</taxon>
        <taxon>Novispirillaceae</taxon>
        <taxon>Caenispirillum</taxon>
    </lineage>
</organism>
<dbReference type="AlphaFoldDB" id="A0A286G565"/>
<reference evidence="1 2" key="1">
    <citation type="submission" date="2017-09" db="EMBL/GenBank/DDBJ databases">
        <authorList>
            <person name="Ehlers B."/>
            <person name="Leendertz F.H."/>
        </authorList>
    </citation>
    <scope>NUCLEOTIDE SEQUENCE [LARGE SCALE GENOMIC DNA]</scope>
    <source>
        <strain evidence="1 2">USBA 140</strain>
    </source>
</reference>
<keyword evidence="2" id="KW-1185">Reference proteome</keyword>
<dbReference type="EMBL" id="OCNJ01000001">
    <property type="protein sequence ID" value="SOD90124.1"/>
    <property type="molecule type" value="Genomic_DNA"/>
</dbReference>
<proteinExistence type="predicted"/>
<gene>
    <name evidence="1" type="ORF">SAMN05421508_101448</name>
</gene>
<accession>A0A286G565</accession>
<protein>
    <submittedName>
        <fullName evidence="1">Uncharacterized protein</fullName>
    </submittedName>
</protein>
<evidence type="ECO:0000313" key="1">
    <source>
        <dbReference type="EMBL" id="SOD90124.1"/>
    </source>
</evidence>
<sequence>MPAVDFAAAGQKARIFQGAIRKAYTIVEIVYATRL</sequence>
<evidence type="ECO:0000313" key="2">
    <source>
        <dbReference type="Proteomes" id="UP000219621"/>
    </source>
</evidence>
<name>A0A286G565_9PROT</name>